<organism evidence="2 3">
    <name type="scientific">Ceratocystis fimbriata CBS 114723</name>
    <dbReference type="NCBI Taxonomy" id="1035309"/>
    <lineage>
        <taxon>Eukaryota</taxon>
        <taxon>Fungi</taxon>
        <taxon>Dikarya</taxon>
        <taxon>Ascomycota</taxon>
        <taxon>Pezizomycotina</taxon>
        <taxon>Sordariomycetes</taxon>
        <taxon>Hypocreomycetidae</taxon>
        <taxon>Microascales</taxon>
        <taxon>Ceratocystidaceae</taxon>
        <taxon>Ceratocystis</taxon>
    </lineage>
</organism>
<evidence type="ECO:0000313" key="3">
    <source>
        <dbReference type="Proteomes" id="UP000222788"/>
    </source>
</evidence>
<name>A0A2C5X1V3_9PEZI</name>
<comment type="caution">
    <text evidence="2">The sequence shown here is derived from an EMBL/GenBank/DDBJ whole genome shotgun (WGS) entry which is preliminary data.</text>
</comment>
<dbReference type="PANTHER" id="PTHR38791:SF1">
    <property type="entry name" value="TRANSCRIPTION FACTOR, PUTATIVE-RELATED"/>
    <property type="match status" value="1"/>
</dbReference>
<dbReference type="AlphaFoldDB" id="A0A2C5X1V3"/>
<proteinExistence type="predicted"/>
<sequence length="358" mass="40582">MMLARAYLVNRKMLQPSKTEEIRLRGLCLASVRNALAQPDVAVKDSTIIAVWLMGTYEVLQGTIKWPPDKNTSWCIQQTGLVSLITARGINQFRTAQGRQIFWLCVESIQIYQNATSQPCSSSLLVWLHRLKKWKLNKSDNVALVGAFLSARVGELYPRMLEVIFSDDPDFAAAAIPSLASEMDAIEQDYIACAKLAMDPELLPRARTQYKLPVCRMKLHNFLVYCINLALQANDFSKSLPEQELRSRRHRSMMLIQDIAEKLLETAPPTAMYQDSEQALGREWTKTMAMMYPFASICHMKTPRHDQRTRARDVLKFIGQKCGILQALRPSMGTRMPERASRGMPNETVVGEDGIQLT</sequence>
<reference evidence="2 3" key="1">
    <citation type="journal article" date="2013" name="Fungal Biol.">
        <title>Analysis of microsatellite markers in the genome of the plant pathogen Ceratocystis fimbriata.</title>
        <authorList>
            <person name="Simpson M.C."/>
            <person name="Wilken P.M."/>
            <person name="Coetzee M.P."/>
            <person name="Wingfield M.J."/>
            <person name="Wingfield B.D."/>
        </authorList>
    </citation>
    <scope>NUCLEOTIDE SEQUENCE [LARGE SCALE GENOMIC DNA]</scope>
    <source>
        <strain evidence="2 3">CBS 114723</strain>
    </source>
</reference>
<dbReference type="Proteomes" id="UP000222788">
    <property type="component" value="Unassembled WGS sequence"/>
</dbReference>
<feature type="region of interest" description="Disordered" evidence="1">
    <location>
        <begin position="334"/>
        <end position="358"/>
    </location>
</feature>
<gene>
    <name evidence="2" type="ORF">CFIMG_005763RA</name>
</gene>
<dbReference type="OrthoDB" id="4491390at2759"/>
<evidence type="ECO:0000313" key="2">
    <source>
        <dbReference type="EMBL" id="PHH51950.1"/>
    </source>
</evidence>
<evidence type="ECO:0000256" key="1">
    <source>
        <dbReference type="SAM" id="MobiDB-lite"/>
    </source>
</evidence>
<dbReference type="InterPro" id="IPR053175">
    <property type="entry name" value="DHMBA_Reg_Transcription_Factor"/>
</dbReference>
<dbReference type="PANTHER" id="PTHR38791">
    <property type="entry name" value="ZN(II)2CYS6 TRANSCRIPTION FACTOR (EUROFUNG)-RELATED-RELATED"/>
    <property type="match status" value="1"/>
</dbReference>
<reference evidence="2 3" key="2">
    <citation type="journal article" date="2013" name="IMA Fungus">
        <title>IMA Genome-F 1: Ceratocystis fimbriata: Draft nuclear genome sequence for the plant pathogen, Ceratocystis fimbriata.</title>
        <authorList>
            <person name="Wilken P.M."/>
            <person name="Steenkamp E.T."/>
            <person name="Wingfield M.J."/>
            <person name="de Beer Z.W."/>
            <person name="Wingfield B.D."/>
        </authorList>
    </citation>
    <scope>NUCLEOTIDE SEQUENCE [LARGE SCALE GENOMIC DNA]</scope>
    <source>
        <strain evidence="2 3">CBS 114723</strain>
    </source>
</reference>
<dbReference type="EMBL" id="APWK03000081">
    <property type="protein sequence ID" value="PHH51950.1"/>
    <property type="molecule type" value="Genomic_DNA"/>
</dbReference>
<accession>A0A2C5X1V3</accession>
<protein>
    <submittedName>
        <fullName evidence="2">Uncharacterized protein</fullName>
    </submittedName>
</protein>
<keyword evidence="3" id="KW-1185">Reference proteome</keyword>